<name>M5U844_9BACT</name>
<evidence type="ECO:0000313" key="2">
    <source>
        <dbReference type="Proteomes" id="UP000011885"/>
    </source>
</evidence>
<evidence type="ECO:0000313" key="1">
    <source>
        <dbReference type="EMBL" id="EMI52123.1"/>
    </source>
</evidence>
<dbReference type="AlphaFoldDB" id="M5U844"/>
<organism evidence="1 2">
    <name type="scientific">Rhodopirellula sallentina SM41</name>
    <dbReference type="NCBI Taxonomy" id="1263870"/>
    <lineage>
        <taxon>Bacteria</taxon>
        <taxon>Pseudomonadati</taxon>
        <taxon>Planctomycetota</taxon>
        <taxon>Planctomycetia</taxon>
        <taxon>Pirellulales</taxon>
        <taxon>Pirellulaceae</taxon>
        <taxon>Rhodopirellula</taxon>
    </lineage>
</organism>
<feature type="non-terminal residue" evidence="1">
    <location>
        <position position="65"/>
    </location>
</feature>
<reference evidence="1 2" key="1">
    <citation type="journal article" date="2013" name="Mar. Genomics">
        <title>Expression of sulfatases in Rhodopirellula baltica and the diversity of sulfatases in the genus Rhodopirellula.</title>
        <authorList>
            <person name="Wegner C.E."/>
            <person name="Richter-Heitmann T."/>
            <person name="Klindworth A."/>
            <person name="Klockow C."/>
            <person name="Richter M."/>
            <person name="Achstetter T."/>
            <person name="Glockner F.O."/>
            <person name="Harder J."/>
        </authorList>
    </citation>
    <scope>NUCLEOTIDE SEQUENCE [LARGE SCALE GENOMIC DNA]</scope>
    <source>
        <strain evidence="1 2">SM41</strain>
    </source>
</reference>
<accession>M5U844</accession>
<gene>
    <name evidence="1" type="ORF">RSSM_06414</name>
</gene>
<keyword evidence="2" id="KW-1185">Reference proteome</keyword>
<sequence length="65" mass="7205">MIHRVDVGRVPKFLVGIDPALAEFRMSVDIDKKRIDALLGREQTVGVRYENPIGQSLMGTITIAP</sequence>
<protein>
    <submittedName>
        <fullName evidence="1">Uncharacterized protein</fullName>
    </submittedName>
</protein>
<proteinExistence type="predicted"/>
<dbReference type="Proteomes" id="UP000011885">
    <property type="component" value="Unassembled WGS sequence"/>
</dbReference>
<dbReference type="EMBL" id="ANOH01000446">
    <property type="protein sequence ID" value="EMI52123.1"/>
    <property type="molecule type" value="Genomic_DNA"/>
</dbReference>
<comment type="caution">
    <text evidence="1">The sequence shown here is derived from an EMBL/GenBank/DDBJ whole genome shotgun (WGS) entry which is preliminary data.</text>
</comment>